<name>A0A5S9R3E8_MYCVN</name>
<dbReference type="AlphaFoldDB" id="A0A5S9R3E8"/>
<keyword evidence="2" id="KW-1185">Reference proteome</keyword>
<dbReference type="EMBL" id="CACSIP010000026">
    <property type="protein sequence ID" value="CAA0126684.1"/>
    <property type="molecule type" value="Genomic_DNA"/>
</dbReference>
<dbReference type="Proteomes" id="UP000430146">
    <property type="component" value="Unassembled WGS sequence"/>
</dbReference>
<evidence type="ECO:0008006" key="3">
    <source>
        <dbReference type="Google" id="ProtNLM"/>
    </source>
</evidence>
<protein>
    <recommendedName>
        <fullName evidence="3">Peptidase C39-like domain-containing protein</fullName>
    </recommendedName>
</protein>
<reference evidence="1 2" key="1">
    <citation type="submission" date="2019-11" db="EMBL/GenBank/DDBJ databases">
        <authorList>
            <person name="Holert J."/>
        </authorList>
    </citation>
    <scope>NUCLEOTIDE SEQUENCE [LARGE SCALE GENOMIC DNA]</scope>
    <source>
        <strain evidence="1">BC8_1</strain>
    </source>
</reference>
<organism evidence="1 2">
    <name type="scientific">Mycolicibacterium vanbaalenii</name>
    <name type="common">Mycobacterium vanbaalenii</name>
    <dbReference type="NCBI Taxonomy" id="110539"/>
    <lineage>
        <taxon>Bacteria</taxon>
        <taxon>Bacillati</taxon>
        <taxon>Actinomycetota</taxon>
        <taxon>Actinomycetes</taxon>
        <taxon>Mycobacteriales</taxon>
        <taxon>Mycobacteriaceae</taxon>
        <taxon>Mycolicibacterium</taxon>
    </lineage>
</organism>
<sequence>MRIAALRLRQRDGRTCGPTVAVVAGALLDPAYRSHLSGSGFDRAWFAQEQLRVHALVNRVWPRALGTTPMAMARALTCRSRGRALRYRWRMWWGRRDRLDDVLDAVRSELPVPMLVGRWLPRHWVLVVGATAGTLRCYEPSSGEVRTVGLDAVRRAQLEGLGYPRPFAVVLPRSETRSATA</sequence>
<evidence type="ECO:0000313" key="2">
    <source>
        <dbReference type="Proteomes" id="UP000430146"/>
    </source>
</evidence>
<gene>
    <name evidence="1" type="ORF">AELLOGFF_04928</name>
</gene>
<dbReference type="RefSeq" id="WP_159232607.1">
    <property type="nucleotide sequence ID" value="NZ_CACSIP010000026.1"/>
</dbReference>
<accession>A0A5S9R3E8</accession>
<dbReference type="OrthoDB" id="4762866at2"/>
<evidence type="ECO:0000313" key="1">
    <source>
        <dbReference type="EMBL" id="CAA0126684.1"/>
    </source>
</evidence>
<proteinExistence type="predicted"/>